<feature type="domain" description="KRAB" evidence="1">
    <location>
        <begin position="3"/>
        <end position="91"/>
    </location>
</feature>
<reference evidence="2 3" key="1">
    <citation type="journal article" date="2011" name="Nature">
        <title>Genome sequencing reveals insights into physiology and longevity of the naked mole rat.</title>
        <authorList>
            <person name="Kim E.B."/>
            <person name="Fang X."/>
            <person name="Fushan A.A."/>
            <person name="Huang Z."/>
            <person name="Lobanov A.V."/>
            <person name="Han L."/>
            <person name="Marino S.M."/>
            <person name="Sun X."/>
            <person name="Turanov A.A."/>
            <person name="Yang P."/>
            <person name="Yim S.H."/>
            <person name="Zhao X."/>
            <person name="Kasaikina M.V."/>
            <person name="Stoletzki N."/>
            <person name="Peng C."/>
            <person name="Polak P."/>
            <person name="Xiong Z."/>
            <person name="Kiezun A."/>
            <person name="Zhu Y."/>
            <person name="Chen Y."/>
            <person name="Kryukov G.V."/>
            <person name="Zhang Q."/>
            <person name="Peshkin L."/>
            <person name="Yang L."/>
            <person name="Bronson R.T."/>
            <person name="Buffenstein R."/>
            <person name="Wang B."/>
            <person name="Han C."/>
            <person name="Li Q."/>
            <person name="Chen L."/>
            <person name="Zhao W."/>
            <person name="Sunyaev S.R."/>
            <person name="Park T.J."/>
            <person name="Zhang G."/>
            <person name="Wang J."/>
            <person name="Gladyshev V.N."/>
        </authorList>
    </citation>
    <scope>NUCLEOTIDE SEQUENCE [LARGE SCALE GENOMIC DNA]</scope>
</reference>
<accession>G5BNR5</accession>
<dbReference type="EMBL" id="JH171142">
    <property type="protein sequence ID" value="EHB10926.1"/>
    <property type="molecule type" value="Genomic_DNA"/>
</dbReference>
<dbReference type="SMART" id="SM00349">
    <property type="entry name" value="KRAB"/>
    <property type="match status" value="1"/>
</dbReference>
<evidence type="ECO:0000313" key="3">
    <source>
        <dbReference type="Proteomes" id="UP000006813"/>
    </source>
</evidence>
<proteinExistence type="predicted"/>
<dbReference type="InterPro" id="IPR001909">
    <property type="entry name" value="KRAB"/>
</dbReference>
<dbReference type="GO" id="GO:0006355">
    <property type="term" value="P:regulation of DNA-templated transcription"/>
    <property type="evidence" value="ECO:0007669"/>
    <property type="project" value="InterPro"/>
</dbReference>
<dbReference type="InterPro" id="IPR036051">
    <property type="entry name" value="KRAB_dom_sf"/>
</dbReference>
<dbReference type="Gene3D" id="6.10.140.140">
    <property type="match status" value="1"/>
</dbReference>
<sequence length="91" mass="10645">EAMTFEDVAVDFTMEEWALLDPSQKKLHRDVMWENFTNVTAIGRNWENQQQIEDEYQNFRKTLSCHPCVQIQDSPFLSMWAMLGAVSCEAL</sequence>
<dbReference type="PANTHER" id="PTHR23232">
    <property type="entry name" value="KRAB DOMAIN C2H2 ZINC FINGER"/>
    <property type="match status" value="1"/>
</dbReference>
<evidence type="ECO:0000313" key="2">
    <source>
        <dbReference type="EMBL" id="EHB10926.1"/>
    </source>
</evidence>
<dbReference type="CDD" id="cd07765">
    <property type="entry name" value="KRAB_A-box"/>
    <property type="match status" value="1"/>
</dbReference>
<evidence type="ECO:0000259" key="1">
    <source>
        <dbReference type="PROSITE" id="PS50805"/>
    </source>
</evidence>
<dbReference type="InParanoid" id="G5BNR5"/>
<feature type="non-terminal residue" evidence="2">
    <location>
        <position position="1"/>
    </location>
</feature>
<dbReference type="AlphaFoldDB" id="G5BNR5"/>
<organism evidence="2 3">
    <name type="scientific">Heterocephalus glaber</name>
    <name type="common">Naked mole rat</name>
    <dbReference type="NCBI Taxonomy" id="10181"/>
    <lineage>
        <taxon>Eukaryota</taxon>
        <taxon>Metazoa</taxon>
        <taxon>Chordata</taxon>
        <taxon>Craniata</taxon>
        <taxon>Vertebrata</taxon>
        <taxon>Euteleostomi</taxon>
        <taxon>Mammalia</taxon>
        <taxon>Eutheria</taxon>
        <taxon>Euarchontoglires</taxon>
        <taxon>Glires</taxon>
        <taxon>Rodentia</taxon>
        <taxon>Hystricomorpha</taxon>
        <taxon>Bathyergidae</taxon>
        <taxon>Heterocephalus</taxon>
    </lineage>
</organism>
<dbReference type="Pfam" id="PF01352">
    <property type="entry name" value="KRAB"/>
    <property type="match status" value="1"/>
</dbReference>
<dbReference type="InterPro" id="IPR050169">
    <property type="entry name" value="Krueppel_C2H2_ZnF"/>
</dbReference>
<dbReference type="SUPFAM" id="SSF109640">
    <property type="entry name" value="KRAB domain (Kruppel-associated box)"/>
    <property type="match status" value="1"/>
</dbReference>
<protein>
    <submittedName>
        <fullName evidence="2">Zinc finger protein 20</fullName>
    </submittedName>
</protein>
<dbReference type="PANTHER" id="PTHR23232:SF158">
    <property type="entry name" value="KRAB DOMAIN-CONTAINING PROTEIN 5"/>
    <property type="match status" value="1"/>
</dbReference>
<dbReference type="eggNOG" id="KOG1721">
    <property type="taxonomic scope" value="Eukaryota"/>
</dbReference>
<name>G5BNR5_HETGA</name>
<dbReference type="PROSITE" id="PS50805">
    <property type="entry name" value="KRAB"/>
    <property type="match status" value="1"/>
</dbReference>
<dbReference type="Proteomes" id="UP000006813">
    <property type="component" value="Unassembled WGS sequence"/>
</dbReference>
<gene>
    <name evidence="2" type="ORF">GW7_13553</name>
</gene>